<keyword evidence="1" id="KW-1133">Transmembrane helix</keyword>
<comment type="caution">
    <text evidence="2">The sequence shown here is derived from an EMBL/GenBank/DDBJ whole genome shotgun (WGS) entry which is preliminary data.</text>
</comment>
<keyword evidence="1" id="KW-0812">Transmembrane</keyword>
<proteinExistence type="predicted"/>
<organism evidence="2 3">
    <name type="scientific">Tumebacillus amylolyticus</name>
    <dbReference type="NCBI Taxonomy" id="2801339"/>
    <lineage>
        <taxon>Bacteria</taxon>
        <taxon>Bacillati</taxon>
        <taxon>Bacillota</taxon>
        <taxon>Bacilli</taxon>
        <taxon>Bacillales</taxon>
        <taxon>Alicyclobacillaceae</taxon>
        <taxon>Tumebacillus</taxon>
    </lineage>
</organism>
<dbReference type="RefSeq" id="WP_201636984.1">
    <property type="nucleotide sequence ID" value="NZ_JAEQNB010000005.1"/>
</dbReference>
<dbReference type="EMBL" id="JAEQNB010000005">
    <property type="protein sequence ID" value="MBL0388223.1"/>
    <property type="molecule type" value="Genomic_DNA"/>
</dbReference>
<evidence type="ECO:0000313" key="3">
    <source>
        <dbReference type="Proteomes" id="UP000602284"/>
    </source>
</evidence>
<keyword evidence="3" id="KW-1185">Reference proteome</keyword>
<gene>
    <name evidence="2" type="ORF">JJB07_16540</name>
</gene>
<keyword evidence="1" id="KW-0472">Membrane</keyword>
<dbReference type="Proteomes" id="UP000602284">
    <property type="component" value="Unassembled WGS sequence"/>
</dbReference>
<feature type="transmembrane region" description="Helical" evidence="1">
    <location>
        <begin position="12"/>
        <end position="37"/>
    </location>
</feature>
<reference evidence="2 3" key="1">
    <citation type="submission" date="2021-01" db="EMBL/GenBank/DDBJ databases">
        <title>Tumebacillus sp. strain ITR2 16S ribosomal RNA gene Genome sequencing and assembly.</title>
        <authorList>
            <person name="Kang M."/>
        </authorList>
    </citation>
    <scope>NUCLEOTIDE SEQUENCE [LARGE SCALE GENOMIC DNA]</scope>
    <source>
        <strain evidence="2 3">ITR2</strain>
    </source>
</reference>
<name>A0ABS1JD58_9BACL</name>
<evidence type="ECO:0000256" key="1">
    <source>
        <dbReference type="SAM" id="Phobius"/>
    </source>
</evidence>
<protein>
    <submittedName>
        <fullName evidence="2">Uncharacterized protein</fullName>
    </submittedName>
</protein>
<accession>A0ABS1JD58</accession>
<sequence length="114" mass="13557">MIFKIYPEEWKLRFLITGAVTLVFFGFFFLLCSYYILVSKPFFVFDEQGVQSADGKLSVKYEDVDFFFFSWATMWYIMAAYTKEGKVIKFNTRNVIRAKVAKQYLREIGFVVKE</sequence>
<evidence type="ECO:0000313" key="2">
    <source>
        <dbReference type="EMBL" id="MBL0388223.1"/>
    </source>
</evidence>